<keyword evidence="5" id="KW-1185">Reference proteome</keyword>
<dbReference type="EC" id="1.11.1.-" evidence="4"/>
<evidence type="ECO:0000256" key="2">
    <source>
        <dbReference type="ARBA" id="ARBA00022559"/>
    </source>
</evidence>
<dbReference type="Proteomes" id="UP001632038">
    <property type="component" value="Unassembled WGS sequence"/>
</dbReference>
<protein>
    <submittedName>
        <fullName evidence="4">Glutathione peroxidase 5</fullName>
        <ecNumber evidence="4">1.11.1.-</ecNumber>
    </submittedName>
</protein>
<gene>
    <name evidence="4" type="primary">GPX5_1</name>
    <name evidence="4" type="ORF">CASFOL_026891</name>
</gene>
<evidence type="ECO:0000256" key="3">
    <source>
        <dbReference type="ARBA" id="ARBA00023002"/>
    </source>
</evidence>
<dbReference type="InterPro" id="IPR000889">
    <property type="entry name" value="Glutathione_peroxidase"/>
</dbReference>
<evidence type="ECO:0000256" key="1">
    <source>
        <dbReference type="ARBA" id="ARBA00006926"/>
    </source>
</evidence>
<accession>A0ABD3CJD6</accession>
<evidence type="ECO:0000313" key="4">
    <source>
        <dbReference type="EMBL" id="KAL3629669.1"/>
    </source>
</evidence>
<dbReference type="EMBL" id="JAVIJP010000034">
    <property type="protein sequence ID" value="KAL3629669.1"/>
    <property type="molecule type" value="Genomic_DNA"/>
</dbReference>
<evidence type="ECO:0000313" key="5">
    <source>
        <dbReference type="Proteomes" id="UP001632038"/>
    </source>
</evidence>
<comment type="caution">
    <text evidence="4">The sequence shown here is derived from an EMBL/GenBank/DDBJ whole genome shotgun (WGS) entry which is preliminary data.</text>
</comment>
<comment type="similarity">
    <text evidence="1">Belongs to the glutathione peroxidase family.</text>
</comment>
<name>A0ABD3CJD6_9LAMI</name>
<keyword evidence="2 4" id="KW-0575">Peroxidase</keyword>
<sequence>MQHLYIRTLNRVQEVNFTKFLVDKDGQVIKRYGTTTSTSAIMDDIKKEI</sequence>
<dbReference type="GO" id="GO:0004601">
    <property type="term" value="F:peroxidase activity"/>
    <property type="evidence" value="ECO:0007669"/>
    <property type="project" value="UniProtKB-KW"/>
</dbReference>
<dbReference type="SUPFAM" id="SSF52833">
    <property type="entry name" value="Thioredoxin-like"/>
    <property type="match status" value="1"/>
</dbReference>
<organism evidence="4 5">
    <name type="scientific">Castilleja foliolosa</name>
    <dbReference type="NCBI Taxonomy" id="1961234"/>
    <lineage>
        <taxon>Eukaryota</taxon>
        <taxon>Viridiplantae</taxon>
        <taxon>Streptophyta</taxon>
        <taxon>Embryophyta</taxon>
        <taxon>Tracheophyta</taxon>
        <taxon>Spermatophyta</taxon>
        <taxon>Magnoliopsida</taxon>
        <taxon>eudicotyledons</taxon>
        <taxon>Gunneridae</taxon>
        <taxon>Pentapetalae</taxon>
        <taxon>asterids</taxon>
        <taxon>lamiids</taxon>
        <taxon>Lamiales</taxon>
        <taxon>Orobanchaceae</taxon>
        <taxon>Pedicularideae</taxon>
        <taxon>Castillejinae</taxon>
        <taxon>Castilleja</taxon>
    </lineage>
</organism>
<dbReference type="Gene3D" id="3.40.30.10">
    <property type="entry name" value="Glutaredoxin"/>
    <property type="match status" value="1"/>
</dbReference>
<dbReference type="InterPro" id="IPR036249">
    <property type="entry name" value="Thioredoxin-like_sf"/>
</dbReference>
<keyword evidence="3 4" id="KW-0560">Oxidoreductase</keyword>
<reference evidence="5" key="1">
    <citation type="journal article" date="2024" name="IScience">
        <title>Strigolactones Initiate the Formation of Haustorium-like Structures in Castilleja.</title>
        <authorList>
            <person name="Buerger M."/>
            <person name="Peterson D."/>
            <person name="Chory J."/>
        </authorList>
    </citation>
    <scope>NUCLEOTIDE SEQUENCE [LARGE SCALE GENOMIC DNA]</scope>
</reference>
<dbReference type="PROSITE" id="PS51355">
    <property type="entry name" value="GLUTATHIONE_PEROXID_3"/>
    <property type="match status" value="1"/>
</dbReference>
<dbReference type="AlphaFoldDB" id="A0ABD3CJD6"/>
<proteinExistence type="inferred from homology"/>